<reference evidence="2" key="1">
    <citation type="submission" date="2016-06" db="EMBL/GenBank/DDBJ databases">
        <title>Parallel loss of symbiosis genes in relatives of nitrogen-fixing non-legume Parasponia.</title>
        <authorList>
            <person name="Van Velzen R."/>
            <person name="Holmer R."/>
            <person name="Bu F."/>
            <person name="Rutten L."/>
            <person name="Van Zeijl A."/>
            <person name="Liu W."/>
            <person name="Santuari L."/>
            <person name="Cao Q."/>
            <person name="Sharma T."/>
            <person name="Shen D."/>
            <person name="Roswanjaya Y."/>
            <person name="Wardhani T."/>
            <person name="Kalhor M.S."/>
            <person name="Jansen J."/>
            <person name="Van den Hoogen J."/>
            <person name="Gungor B."/>
            <person name="Hartog M."/>
            <person name="Hontelez J."/>
            <person name="Verver J."/>
            <person name="Yang W.-C."/>
            <person name="Schijlen E."/>
            <person name="Repin R."/>
            <person name="Schilthuizen M."/>
            <person name="Schranz E."/>
            <person name="Heidstra R."/>
            <person name="Miyata K."/>
            <person name="Fedorova E."/>
            <person name="Kohlen W."/>
            <person name="Bisseling T."/>
            <person name="Smit S."/>
            <person name="Geurts R."/>
        </authorList>
    </citation>
    <scope>NUCLEOTIDE SEQUENCE [LARGE SCALE GENOMIC DNA]</scope>
    <source>
        <strain evidence="2">cv. WU1-14</strain>
    </source>
</reference>
<organism evidence="1 2">
    <name type="scientific">Parasponia andersonii</name>
    <name type="common">Sponia andersonii</name>
    <dbReference type="NCBI Taxonomy" id="3476"/>
    <lineage>
        <taxon>Eukaryota</taxon>
        <taxon>Viridiplantae</taxon>
        <taxon>Streptophyta</taxon>
        <taxon>Embryophyta</taxon>
        <taxon>Tracheophyta</taxon>
        <taxon>Spermatophyta</taxon>
        <taxon>Magnoliopsida</taxon>
        <taxon>eudicotyledons</taxon>
        <taxon>Gunneridae</taxon>
        <taxon>Pentapetalae</taxon>
        <taxon>rosids</taxon>
        <taxon>fabids</taxon>
        <taxon>Rosales</taxon>
        <taxon>Cannabaceae</taxon>
        <taxon>Parasponia</taxon>
    </lineage>
</organism>
<dbReference type="AlphaFoldDB" id="A0A2P5CU67"/>
<keyword evidence="2" id="KW-1185">Reference proteome</keyword>
<gene>
    <name evidence="1" type="ORF">PanWU01x14_123040</name>
</gene>
<accession>A0A2P5CU67</accession>
<dbReference type="Proteomes" id="UP000237105">
    <property type="component" value="Unassembled WGS sequence"/>
</dbReference>
<dbReference type="EMBL" id="JXTB01000094">
    <property type="protein sequence ID" value="PON64592.1"/>
    <property type="molecule type" value="Genomic_DNA"/>
</dbReference>
<sequence length="111" mass="13004">MKFHDFKVLKRTKIEKIVRELHYFAFHGAVSYRDPFSTNFIYNPTFLGILNSLVASISQSESPFEKLTFQVNVTRFENNCPNNPTKKGMEVSLLKEFNETVQFKTLSRTFK</sequence>
<name>A0A2P5CU67_PARAD</name>
<comment type="caution">
    <text evidence="1">The sequence shown here is derived from an EMBL/GenBank/DDBJ whole genome shotgun (WGS) entry which is preliminary data.</text>
</comment>
<evidence type="ECO:0000313" key="2">
    <source>
        <dbReference type="Proteomes" id="UP000237105"/>
    </source>
</evidence>
<protein>
    <submittedName>
        <fullName evidence="1">Uncharacterized protein</fullName>
    </submittedName>
</protein>
<evidence type="ECO:0000313" key="1">
    <source>
        <dbReference type="EMBL" id="PON64592.1"/>
    </source>
</evidence>
<proteinExistence type="predicted"/>